<feature type="non-terminal residue" evidence="3">
    <location>
        <position position="228"/>
    </location>
</feature>
<dbReference type="InterPro" id="IPR000953">
    <property type="entry name" value="Chromo/chromo_shadow_dom"/>
</dbReference>
<dbReference type="SUPFAM" id="SSF53098">
    <property type="entry name" value="Ribonuclease H-like"/>
    <property type="match status" value="1"/>
</dbReference>
<evidence type="ECO:0000313" key="4">
    <source>
        <dbReference type="Proteomes" id="UP000265520"/>
    </source>
</evidence>
<proteinExistence type="predicted"/>
<dbReference type="InterPro" id="IPR036397">
    <property type="entry name" value="RNaseH_sf"/>
</dbReference>
<sequence length="228" mass="26254">VVNKVLQQYLRCFVHENPKQWGKFIHWAEWHYNTAIHTSTGVSPYQVVFGKPPPSLPAYILGSTHVEALDTALASREEILQQLKRKLLKAQETMKYFADKHRSPHQFKVGDYAFVKLRPYRQTSVTGPRVHKLAKKFYGPFFITRQIGEVAFELQLPDQSKIHPVFHVSQLKPYHGDIPSNIDLPPDAMNSSPVVQPLAVLNWRDNDGIHQVLIQWDGLDPEDTTWEP</sequence>
<keyword evidence="4" id="KW-1185">Reference proteome</keyword>
<feature type="coiled-coil region" evidence="1">
    <location>
        <begin position="66"/>
        <end position="100"/>
    </location>
</feature>
<dbReference type="GO" id="GO:0003676">
    <property type="term" value="F:nucleic acid binding"/>
    <property type="evidence" value="ECO:0007669"/>
    <property type="project" value="InterPro"/>
</dbReference>
<dbReference type="InterPro" id="IPR056924">
    <property type="entry name" value="SH3_Tf2-1"/>
</dbReference>
<name>A0A392PKQ5_9FABA</name>
<keyword evidence="1" id="KW-0175">Coiled coil</keyword>
<dbReference type="AlphaFoldDB" id="A0A392PKQ5"/>
<dbReference type="PANTHER" id="PTHR46148:SF52">
    <property type="entry name" value="OS04G0603800 PROTEIN"/>
    <property type="match status" value="1"/>
</dbReference>
<protein>
    <submittedName>
        <fullName evidence="3">Retrotransposon protein</fullName>
    </submittedName>
</protein>
<comment type="caution">
    <text evidence="3">The sequence shown here is derived from an EMBL/GenBank/DDBJ whole genome shotgun (WGS) entry which is preliminary data.</text>
</comment>
<dbReference type="PROSITE" id="PS50013">
    <property type="entry name" value="CHROMO_2"/>
    <property type="match status" value="1"/>
</dbReference>
<dbReference type="EMBL" id="LXQA010084008">
    <property type="protein sequence ID" value="MCI12394.1"/>
    <property type="molecule type" value="Genomic_DNA"/>
</dbReference>
<dbReference type="PANTHER" id="PTHR46148">
    <property type="entry name" value="CHROMO DOMAIN-CONTAINING PROTEIN"/>
    <property type="match status" value="1"/>
</dbReference>
<dbReference type="InterPro" id="IPR016197">
    <property type="entry name" value="Chromo-like_dom_sf"/>
</dbReference>
<dbReference type="Gene3D" id="3.30.420.10">
    <property type="entry name" value="Ribonuclease H-like superfamily/Ribonuclease H"/>
    <property type="match status" value="1"/>
</dbReference>
<evidence type="ECO:0000259" key="2">
    <source>
        <dbReference type="PROSITE" id="PS50013"/>
    </source>
</evidence>
<dbReference type="Pfam" id="PF24626">
    <property type="entry name" value="SH3_Tf2-1"/>
    <property type="match status" value="1"/>
</dbReference>
<dbReference type="SUPFAM" id="SSF54160">
    <property type="entry name" value="Chromo domain-like"/>
    <property type="match status" value="1"/>
</dbReference>
<accession>A0A392PKQ5</accession>
<evidence type="ECO:0000256" key="1">
    <source>
        <dbReference type="SAM" id="Coils"/>
    </source>
</evidence>
<feature type="non-terminal residue" evidence="3">
    <location>
        <position position="1"/>
    </location>
</feature>
<feature type="domain" description="Chromo" evidence="2">
    <location>
        <begin position="195"/>
        <end position="228"/>
    </location>
</feature>
<dbReference type="InterPro" id="IPR012337">
    <property type="entry name" value="RNaseH-like_sf"/>
</dbReference>
<evidence type="ECO:0000313" key="3">
    <source>
        <dbReference type="EMBL" id="MCI12394.1"/>
    </source>
</evidence>
<organism evidence="3 4">
    <name type="scientific">Trifolium medium</name>
    <dbReference type="NCBI Taxonomy" id="97028"/>
    <lineage>
        <taxon>Eukaryota</taxon>
        <taxon>Viridiplantae</taxon>
        <taxon>Streptophyta</taxon>
        <taxon>Embryophyta</taxon>
        <taxon>Tracheophyta</taxon>
        <taxon>Spermatophyta</taxon>
        <taxon>Magnoliopsida</taxon>
        <taxon>eudicotyledons</taxon>
        <taxon>Gunneridae</taxon>
        <taxon>Pentapetalae</taxon>
        <taxon>rosids</taxon>
        <taxon>fabids</taxon>
        <taxon>Fabales</taxon>
        <taxon>Fabaceae</taxon>
        <taxon>Papilionoideae</taxon>
        <taxon>50 kb inversion clade</taxon>
        <taxon>NPAAA clade</taxon>
        <taxon>Hologalegina</taxon>
        <taxon>IRL clade</taxon>
        <taxon>Trifolieae</taxon>
        <taxon>Trifolium</taxon>
    </lineage>
</organism>
<dbReference type="Proteomes" id="UP000265520">
    <property type="component" value="Unassembled WGS sequence"/>
</dbReference>
<reference evidence="3 4" key="1">
    <citation type="journal article" date="2018" name="Front. Plant Sci.">
        <title>Red Clover (Trifolium pratense) and Zigzag Clover (T. medium) - A Picture of Genomic Similarities and Differences.</title>
        <authorList>
            <person name="Dluhosova J."/>
            <person name="Istvanek J."/>
            <person name="Nedelnik J."/>
            <person name="Repkova J."/>
        </authorList>
    </citation>
    <scope>NUCLEOTIDE SEQUENCE [LARGE SCALE GENOMIC DNA]</scope>
    <source>
        <strain evidence="4">cv. 10/8</strain>
        <tissue evidence="3">Leaf</tissue>
    </source>
</reference>